<proteinExistence type="predicted"/>
<comment type="caution">
    <text evidence="2">The sequence shown here is derived from an EMBL/GenBank/DDBJ whole genome shotgun (WGS) entry which is preliminary data.</text>
</comment>
<reference evidence="2 3" key="1">
    <citation type="journal article" date="2015" name="Genome Announc.">
        <title>Expanding the biotechnology potential of lactobacilli through comparative genomics of 213 strains and associated genera.</title>
        <authorList>
            <person name="Sun Z."/>
            <person name="Harris H.M."/>
            <person name="McCann A."/>
            <person name="Guo C."/>
            <person name="Argimon S."/>
            <person name="Zhang W."/>
            <person name="Yang X."/>
            <person name="Jeffery I.B."/>
            <person name="Cooney J.C."/>
            <person name="Kagawa T.F."/>
            <person name="Liu W."/>
            <person name="Song Y."/>
            <person name="Salvetti E."/>
            <person name="Wrobel A."/>
            <person name="Rasinkangas P."/>
            <person name="Parkhill J."/>
            <person name="Rea M.C."/>
            <person name="O'Sullivan O."/>
            <person name="Ritari J."/>
            <person name="Douillard F.P."/>
            <person name="Paul Ross R."/>
            <person name="Yang R."/>
            <person name="Briner A.E."/>
            <person name="Felis G.E."/>
            <person name="de Vos W.M."/>
            <person name="Barrangou R."/>
            <person name="Klaenhammer T.R."/>
            <person name="Caufield P.W."/>
            <person name="Cui Y."/>
            <person name="Zhang H."/>
            <person name="O'Toole P.W."/>
        </authorList>
    </citation>
    <scope>NUCLEOTIDE SEQUENCE [LARGE SCALE GENOMIC DNA]</scope>
    <source>
        <strain evidence="2 3">JCM 17158</strain>
    </source>
</reference>
<protein>
    <submittedName>
        <fullName evidence="2">Uncharacterized protein</fullName>
    </submittedName>
</protein>
<keyword evidence="1" id="KW-1133">Transmembrane helix</keyword>
<dbReference type="AlphaFoldDB" id="A0A0R1JU60"/>
<organism evidence="2 3">
    <name type="scientific">Lacticaseibacillus nasuensis JCM 17158</name>
    <dbReference type="NCBI Taxonomy" id="1291734"/>
    <lineage>
        <taxon>Bacteria</taxon>
        <taxon>Bacillati</taxon>
        <taxon>Bacillota</taxon>
        <taxon>Bacilli</taxon>
        <taxon>Lactobacillales</taxon>
        <taxon>Lactobacillaceae</taxon>
        <taxon>Lacticaseibacillus</taxon>
    </lineage>
</organism>
<feature type="transmembrane region" description="Helical" evidence="1">
    <location>
        <begin position="29"/>
        <end position="47"/>
    </location>
</feature>
<name>A0A0R1JU60_9LACO</name>
<keyword evidence="3" id="KW-1185">Reference proteome</keyword>
<dbReference type="EMBL" id="AZDJ01000026">
    <property type="protein sequence ID" value="KRK71857.1"/>
    <property type="molecule type" value="Genomic_DNA"/>
</dbReference>
<keyword evidence="1" id="KW-0472">Membrane</keyword>
<evidence type="ECO:0000313" key="3">
    <source>
        <dbReference type="Proteomes" id="UP000051804"/>
    </source>
</evidence>
<evidence type="ECO:0000256" key="1">
    <source>
        <dbReference type="SAM" id="Phobius"/>
    </source>
</evidence>
<dbReference type="RefSeq" id="WP_175265170.1">
    <property type="nucleotide sequence ID" value="NZ_AZDJ01000026.1"/>
</dbReference>
<dbReference type="Proteomes" id="UP000051804">
    <property type="component" value="Unassembled WGS sequence"/>
</dbReference>
<dbReference type="PATRIC" id="fig|1291734.4.peg.2155"/>
<feature type="transmembrane region" description="Helical" evidence="1">
    <location>
        <begin position="7"/>
        <end position="23"/>
    </location>
</feature>
<sequence length="53" mass="5657">MKNLQAGGFLFVGGAIIMTVTQFGRVIPILGGVCALLGVGMLLYYLFSQEGKY</sequence>
<gene>
    <name evidence="2" type="ORF">FD02_GL002103</name>
</gene>
<evidence type="ECO:0000313" key="2">
    <source>
        <dbReference type="EMBL" id="KRK71857.1"/>
    </source>
</evidence>
<keyword evidence="1" id="KW-0812">Transmembrane</keyword>
<accession>A0A0R1JU60</accession>